<comment type="similarity">
    <text evidence="1">Belongs to the C/M/P thioester hydrolase family.</text>
</comment>
<gene>
    <name evidence="5" type="ORF">CANARDRAFT_27823</name>
</gene>
<dbReference type="Pfam" id="PF02551">
    <property type="entry name" value="Acyl_CoA_thio"/>
    <property type="match status" value="1"/>
</dbReference>
<proteinExistence type="inferred from homology"/>
<dbReference type="STRING" id="983967.A0A1E4T1W1"/>
<dbReference type="Proteomes" id="UP000094801">
    <property type="component" value="Unassembled WGS sequence"/>
</dbReference>
<evidence type="ECO:0000259" key="3">
    <source>
        <dbReference type="Pfam" id="PF02551"/>
    </source>
</evidence>
<evidence type="ECO:0008006" key="7">
    <source>
        <dbReference type="Google" id="ProtNLM"/>
    </source>
</evidence>
<dbReference type="Gene3D" id="2.40.160.210">
    <property type="entry name" value="Acyl-CoA thioesterase, double hotdog domain"/>
    <property type="match status" value="1"/>
</dbReference>
<accession>A0A1E4T1W1</accession>
<dbReference type="Pfam" id="PF13622">
    <property type="entry name" value="4HBT_3"/>
    <property type="match status" value="1"/>
</dbReference>
<dbReference type="InterPro" id="IPR029069">
    <property type="entry name" value="HotDog_dom_sf"/>
</dbReference>
<keyword evidence="6" id="KW-1185">Reference proteome</keyword>
<protein>
    <recommendedName>
        <fullName evidence="7">Acyl-CoA thioesterase II</fullName>
    </recommendedName>
</protein>
<sequence>MRASYLSALRIRISDSLSSKVKCGLRVKDLRNIHTSLCLNESIKSPTEIPKLSSIESYLALKKVEGTTNSYTNVSELYVPYRGRGLFGGTLAAQSVLASLLSANTETKKWKPISLHCHFLVAAQPTSPLIYQVDDLKHGKNYSTKQITLFQNNELIFKATCNLQAYHLEGSAGKLEGQLNHHRKGPIIGETIKPWDEMLDQEEVFKVWAAKTKTHHHQSNTGYLGKELEKVIASYNREPCLWRLPIDMFDPESISQQEKDMLPSERTLRYWVKTKERIIDQDIFRWVAIAYISDYFYLSVNMRLNLREMFTTKFSVSLDHTIYFNHEIDPCDWVSYNIKSLKSGENRSLMFGEMFSQDGKLAATTIQEGLSVIHASK</sequence>
<feature type="domain" description="Acyl-CoA thioesterase 2 C-terminal" evidence="3">
    <location>
        <begin position="269"/>
        <end position="370"/>
    </location>
</feature>
<dbReference type="PANTHER" id="PTHR11066:SF34">
    <property type="entry name" value="ACYL-COENZYME A THIOESTERASE 8"/>
    <property type="match status" value="1"/>
</dbReference>
<dbReference type="SUPFAM" id="SSF54637">
    <property type="entry name" value="Thioesterase/thiol ester dehydrase-isomerase"/>
    <property type="match status" value="2"/>
</dbReference>
<dbReference type="CDD" id="cd03444">
    <property type="entry name" value="Thioesterase_II_repeat1"/>
    <property type="match status" value="1"/>
</dbReference>
<dbReference type="GO" id="GO:0047617">
    <property type="term" value="F:fatty acyl-CoA hydrolase activity"/>
    <property type="evidence" value="ECO:0007669"/>
    <property type="project" value="InterPro"/>
</dbReference>
<evidence type="ECO:0000313" key="5">
    <source>
        <dbReference type="EMBL" id="ODV85726.1"/>
    </source>
</evidence>
<dbReference type="PANTHER" id="PTHR11066">
    <property type="entry name" value="ACYL-COA THIOESTERASE"/>
    <property type="match status" value="1"/>
</dbReference>
<dbReference type="InterPro" id="IPR049449">
    <property type="entry name" value="TesB_ACOT8-like_N"/>
</dbReference>
<dbReference type="InterPro" id="IPR025652">
    <property type="entry name" value="TesB_C"/>
</dbReference>
<reference evidence="6" key="1">
    <citation type="submission" date="2016-04" db="EMBL/GenBank/DDBJ databases">
        <title>Comparative genomics of biotechnologically important yeasts.</title>
        <authorList>
            <consortium name="DOE Joint Genome Institute"/>
            <person name="Riley R."/>
            <person name="Haridas S."/>
            <person name="Wolfe K.H."/>
            <person name="Lopes M.R."/>
            <person name="Hittinger C.T."/>
            <person name="Goker M."/>
            <person name="Salamov A."/>
            <person name="Wisecaver J."/>
            <person name="Long T.M."/>
            <person name="Aerts A.L."/>
            <person name="Barry K."/>
            <person name="Choi C."/>
            <person name="Clum A."/>
            <person name="Coughlan A.Y."/>
            <person name="Deshpande S."/>
            <person name="Douglass A.P."/>
            <person name="Hanson S.J."/>
            <person name="Klenk H.-P."/>
            <person name="Labutti K."/>
            <person name="Lapidus A."/>
            <person name="Lindquist E."/>
            <person name="Lipzen A."/>
            <person name="Meier-Kolthoff J.P."/>
            <person name="Ohm R.A."/>
            <person name="Otillar R.P."/>
            <person name="Pangilinan J."/>
            <person name="Peng Y."/>
            <person name="Rokas A."/>
            <person name="Rosa C.A."/>
            <person name="Scheuner C."/>
            <person name="Sibirny A.A."/>
            <person name="Slot J.C."/>
            <person name="Stielow J.B."/>
            <person name="Sun H."/>
            <person name="Kurtzman C.P."/>
            <person name="Blackwell M."/>
            <person name="Grigoriev I.V."/>
            <person name="Jeffries T.W."/>
        </authorList>
    </citation>
    <scope>NUCLEOTIDE SEQUENCE [LARGE SCALE GENOMIC DNA]</scope>
    <source>
        <strain evidence="6">NRRL YB-2248</strain>
    </source>
</reference>
<dbReference type="InterPro" id="IPR003703">
    <property type="entry name" value="Acyl_CoA_thio"/>
</dbReference>
<evidence type="ECO:0000256" key="1">
    <source>
        <dbReference type="ARBA" id="ARBA00006538"/>
    </source>
</evidence>
<dbReference type="InterPro" id="IPR042171">
    <property type="entry name" value="Acyl-CoA_hotdog"/>
</dbReference>
<dbReference type="OrthoDB" id="68328at2759"/>
<dbReference type="GO" id="GO:0005782">
    <property type="term" value="C:peroxisomal matrix"/>
    <property type="evidence" value="ECO:0007669"/>
    <property type="project" value="TreeGrafter"/>
</dbReference>
<evidence type="ECO:0000259" key="4">
    <source>
        <dbReference type="Pfam" id="PF13622"/>
    </source>
</evidence>
<dbReference type="GO" id="GO:0006637">
    <property type="term" value="P:acyl-CoA metabolic process"/>
    <property type="evidence" value="ECO:0007669"/>
    <property type="project" value="InterPro"/>
</dbReference>
<evidence type="ECO:0000256" key="2">
    <source>
        <dbReference type="ARBA" id="ARBA00022801"/>
    </source>
</evidence>
<name>A0A1E4T1W1_9ASCO</name>
<dbReference type="EMBL" id="KV453851">
    <property type="protein sequence ID" value="ODV85726.1"/>
    <property type="molecule type" value="Genomic_DNA"/>
</dbReference>
<evidence type="ECO:0000313" key="6">
    <source>
        <dbReference type="Proteomes" id="UP000094801"/>
    </source>
</evidence>
<organism evidence="5 6">
    <name type="scientific">[Candida] arabinofermentans NRRL YB-2248</name>
    <dbReference type="NCBI Taxonomy" id="983967"/>
    <lineage>
        <taxon>Eukaryota</taxon>
        <taxon>Fungi</taxon>
        <taxon>Dikarya</taxon>
        <taxon>Ascomycota</taxon>
        <taxon>Saccharomycotina</taxon>
        <taxon>Pichiomycetes</taxon>
        <taxon>Pichiales</taxon>
        <taxon>Pichiaceae</taxon>
        <taxon>Ogataea</taxon>
        <taxon>Ogataea/Candida clade</taxon>
    </lineage>
</organism>
<keyword evidence="2" id="KW-0378">Hydrolase</keyword>
<dbReference type="GO" id="GO:0009062">
    <property type="term" value="P:fatty acid catabolic process"/>
    <property type="evidence" value="ECO:0007669"/>
    <property type="project" value="TreeGrafter"/>
</dbReference>
<dbReference type="AlphaFoldDB" id="A0A1E4T1W1"/>
<feature type="domain" description="Acyl-CoA thioesterase-like N-terminal HotDog" evidence="4">
    <location>
        <begin position="83"/>
        <end position="162"/>
    </location>
</feature>
<dbReference type="CDD" id="cd03445">
    <property type="entry name" value="Thioesterase_II_repeat2"/>
    <property type="match status" value="1"/>
</dbReference>